<reference evidence="12 13" key="1">
    <citation type="submission" date="2015-09" db="EMBL/GenBank/DDBJ databases">
        <title>Draft genome of the parasitic nematode Teladorsagia circumcincta isolate WARC Sus (inbred).</title>
        <authorList>
            <person name="Mitreva M."/>
        </authorList>
    </citation>
    <scope>NUCLEOTIDE SEQUENCE [LARGE SCALE GENOMIC DNA]</scope>
    <source>
        <strain evidence="12 13">S</strain>
    </source>
</reference>
<feature type="compositionally biased region" description="Polar residues" evidence="10">
    <location>
        <begin position="50"/>
        <end position="61"/>
    </location>
</feature>
<protein>
    <recommendedName>
        <fullName evidence="11">Phosphofructokinase domain-containing protein</fullName>
    </recommendedName>
</protein>
<evidence type="ECO:0000256" key="4">
    <source>
        <dbReference type="ARBA" id="ARBA00022679"/>
    </source>
</evidence>
<name>A0A2G9TPX2_TELCI</name>
<evidence type="ECO:0000256" key="10">
    <source>
        <dbReference type="SAM" id="MobiDB-lite"/>
    </source>
</evidence>
<dbReference type="GO" id="GO:0042802">
    <property type="term" value="F:identical protein binding"/>
    <property type="evidence" value="ECO:0007669"/>
    <property type="project" value="TreeGrafter"/>
</dbReference>
<dbReference type="InterPro" id="IPR000023">
    <property type="entry name" value="Phosphofructokinase_dom"/>
</dbReference>
<evidence type="ECO:0000256" key="7">
    <source>
        <dbReference type="ARBA" id="ARBA00022842"/>
    </source>
</evidence>
<evidence type="ECO:0000256" key="2">
    <source>
        <dbReference type="ARBA" id="ARBA00004679"/>
    </source>
</evidence>
<dbReference type="OrthoDB" id="5844936at2759"/>
<dbReference type="InterPro" id="IPR035966">
    <property type="entry name" value="PKF_sf"/>
</dbReference>
<dbReference type="InterPro" id="IPR022953">
    <property type="entry name" value="ATP_PFK"/>
</dbReference>
<evidence type="ECO:0000256" key="5">
    <source>
        <dbReference type="ARBA" id="ARBA00022723"/>
    </source>
</evidence>
<evidence type="ECO:0000256" key="8">
    <source>
        <dbReference type="ARBA" id="ARBA00023152"/>
    </source>
</evidence>
<dbReference type="GO" id="GO:0046872">
    <property type="term" value="F:metal ion binding"/>
    <property type="evidence" value="ECO:0007669"/>
    <property type="project" value="UniProtKB-KW"/>
</dbReference>
<gene>
    <name evidence="12" type="ORF">TELCIR_18477</name>
</gene>
<dbReference type="PANTHER" id="PTHR13697:SF8">
    <property type="entry name" value="ATP-DEPENDENT 6-PHOSPHOFRUCTOKINASE 2"/>
    <property type="match status" value="1"/>
</dbReference>
<feature type="region of interest" description="Disordered" evidence="10">
    <location>
        <begin position="41"/>
        <end position="66"/>
    </location>
</feature>
<proteinExistence type="predicted"/>
<accession>A0A2G9TPX2</accession>
<keyword evidence="5" id="KW-0479">Metal-binding</keyword>
<sequence>MSHECGTLALTAGIALEADFVFIPEIPPPDDWPEVLCGHLHRKRKRRPTRSNPIQQTGSDASRTHYDKMQWNSKGQYDVRVASLGYLQRGGSPSFLDRLLGCRMGHEAVNTVLNSDPASPRMLCLKGIFKSNNHVFNNA</sequence>
<dbReference type="SUPFAM" id="SSF53784">
    <property type="entry name" value="Phosphofructokinase"/>
    <property type="match status" value="1"/>
</dbReference>
<dbReference type="AlphaFoldDB" id="A0A2G9TPX2"/>
<keyword evidence="6" id="KW-0418">Kinase</keyword>
<dbReference type="EMBL" id="KZ356272">
    <property type="protein sequence ID" value="PIO60044.1"/>
    <property type="molecule type" value="Genomic_DNA"/>
</dbReference>
<dbReference type="GO" id="GO:0005945">
    <property type="term" value="C:6-phosphofructokinase complex"/>
    <property type="evidence" value="ECO:0007669"/>
    <property type="project" value="TreeGrafter"/>
</dbReference>
<keyword evidence="7" id="KW-0460">Magnesium</keyword>
<dbReference type="PRINTS" id="PR00476">
    <property type="entry name" value="PHFRCTKINASE"/>
</dbReference>
<evidence type="ECO:0000313" key="13">
    <source>
        <dbReference type="Proteomes" id="UP000230423"/>
    </source>
</evidence>
<dbReference type="GO" id="GO:0030388">
    <property type="term" value="P:fructose 1,6-bisphosphate metabolic process"/>
    <property type="evidence" value="ECO:0007669"/>
    <property type="project" value="TreeGrafter"/>
</dbReference>
<dbReference type="GO" id="GO:0003872">
    <property type="term" value="F:6-phosphofructokinase activity"/>
    <property type="evidence" value="ECO:0007669"/>
    <property type="project" value="UniProtKB-EC"/>
</dbReference>
<dbReference type="GO" id="GO:0070095">
    <property type="term" value="F:fructose-6-phosphate binding"/>
    <property type="evidence" value="ECO:0007669"/>
    <property type="project" value="TreeGrafter"/>
</dbReference>
<evidence type="ECO:0000256" key="9">
    <source>
        <dbReference type="ARBA" id="ARBA00048070"/>
    </source>
</evidence>
<dbReference type="PANTHER" id="PTHR13697">
    <property type="entry name" value="PHOSPHOFRUCTOKINASE"/>
    <property type="match status" value="1"/>
</dbReference>
<comment type="pathway">
    <text evidence="2">Carbohydrate degradation; glycolysis; D-glyceraldehyde 3-phosphate and glycerone phosphate from D-glucose: step 3/4.</text>
</comment>
<evidence type="ECO:0000256" key="1">
    <source>
        <dbReference type="ARBA" id="ARBA00001946"/>
    </source>
</evidence>
<evidence type="ECO:0000256" key="3">
    <source>
        <dbReference type="ARBA" id="ARBA00022490"/>
    </source>
</evidence>
<feature type="domain" description="Phosphofructokinase" evidence="11">
    <location>
        <begin position="3"/>
        <end position="111"/>
    </location>
</feature>
<dbReference type="GO" id="GO:0048029">
    <property type="term" value="F:monosaccharide binding"/>
    <property type="evidence" value="ECO:0007669"/>
    <property type="project" value="TreeGrafter"/>
</dbReference>
<dbReference type="Gene3D" id="3.40.50.450">
    <property type="match status" value="1"/>
</dbReference>
<organism evidence="12 13">
    <name type="scientific">Teladorsagia circumcincta</name>
    <name type="common">Brown stomach worm</name>
    <name type="synonym">Ostertagia circumcincta</name>
    <dbReference type="NCBI Taxonomy" id="45464"/>
    <lineage>
        <taxon>Eukaryota</taxon>
        <taxon>Metazoa</taxon>
        <taxon>Ecdysozoa</taxon>
        <taxon>Nematoda</taxon>
        <taxon>Chromadorea</taxon>
        <taxon>Rhabditida</taxon>
        <taxon>Rhabditina</taxon>
        <taxon>Rhabditomorpha</taxon>
        <taxon>Strongyloidea</taxon>
        <taxon>Trichostrongylidae</taxon>
        <taxon>Teladorsagia</taxon>
    </lineage>
</organism>
<dbReference type="UniPathway" id="UPA00109">
    <property type="reaction ID" value="UER00182"/>
</dbReference>
<dbReference type="Proteomes" id="UP000230423">
    <property type="component" value="Unassembled WGS sequence"/>
</dbReference>
<dbReference type="GO" id="GO:0016208">
    <property type="term" value="F:AMP binding"/>
    <property type="evidence" value="ECO:0007669"/>
    <property type="project" value="TreeGrafter"/>
</dbReference>
<dbReference type="GO" id="GO:0061621">
    <property type="term" value="P:canonical glycolysis"/>
    <property type="evidence" value="ECO:0007669"/>
    <property type="project" value="TreeGrafter"/>
</dbReference>
<evidence type="ECO:0000259" key="11">
    <source>
        <dbReference type="Pfam" id="PF00365"/>
    </source>
</evidence>
<keyword evidence="13" id="KW-1185">Reference proteome</keyword>
<dbReference type="GO" id="GO:0005524">
    <property type="term" value="F:ATP binding"/>
    <property type="evidence" value="ECO:0007669"/>
    <property type="project" value="TreeGrafter"/>
</dbReference>
<comment type="cofactor">
    <cofactor evidence="1">
        <name>Mg(2+)</name>
        <dbReference type="ChEBI" id="CHEBI:18420"/>
    </cofactor>
</comment>
<dbReference type="Pfam" id="PF00365">
    <property type="entry name" value="PFK"/>
    <property type="match status" value="1"/>
</dbReference>
<comment type="catalytic activity">
    <reaction evidence="9">
        <text>beta-D-fructose 6-phosphate + ATP = beta-D-fructose 1,6-bisphosphate + ADP + H(+)</text>
        <dbReference type="Rhea" id="RHEA:16109"/>
        <dbReference type="ChEBI" id="CHEBI:15378"/>
        <dbReference type="ChEBI" id="CHEBI:30616"/>
        <dbReference type="ChEBI" id="CHEBI:32966"/>
        <dbReference type="ChEBI" id="CHEBI:57634"/>
        <dbReference type="ChEBI" id="CHEBI:456216"/>
        <dbReference type="EC" id="2.7.1.11"/>
    </reaction>
</comment>
<keyword evidence="4" id="KW-0808">Transferase</keyword>
<keyword evidence="3" id="KW-0963">Cytoplasm</keyword>
<dbReference type="Gene3D" id="3.40.50.460">
    <property type="entry name" value="Phosphofructokinase domain"/>
    <property type="match status" value="1"/>
</dbReference>
<keyword evidence="8" id="KW-0324">Glycolysis</keyword>
<dbReference type="GO" id="GO:0006002">
    <property type="term" value="P:fructose 6-phosphate metabolic process"/>
    <property type="evidence" value="ECO:0007669"/>
    <property type="project" value="InterPro"/>
</dbReference>
<evidence type="ECO:0000256" key="6">
    <source>
        <dbReference type="ARBA" id="ARBA00022777"/>
    </source>
</evidence>
<evidence type="ECO:0000313" key="12">
    <source>
        <dbReference type="EMBL" id="PIO60044.1"/>
    </source>
</evidence>